<dbReference type="EMBL" id="QYBA01000263">
    <property type="protein sequence ID" value="TKY91090.1"/>
    <property type="molecule type" value="Genomic_DNA"/>
</dbReference>
<reference evidence="1" key="1">
    <citation type="submission" date="2018-09" db="EMBL/GenBank/DDBJ databases">
        <title>A genomic encyclopedia of anaerobic methanotrophic archaea.</title>
        <authorList>
            <person name="Skennerton C.T."/>
            <person name="Chadwick G.L."/>
            <person name="Laso-Perez R."/>
            <person name="Leu A.O."/>
            <person name="Speth D.R."/>
            <person name="Yu H."/>
            <person name="Morgan-Lang C."/>
            <person name="Hatzenpichler R."/>
            <person name="Goudeau D."/>
            <person name="Malmstrom R."/>
            <person name="Woyke T."/>
            <person name="Hallam S."/>
            <person name="Tyson G.W."/>
            <person name="Wegener G."/>
            <person name="Boetius A."/>
            <person name="Orphan V.J."/>
        </authorList>
    </citation>
    <scope>NUCLEOTIDE SEQUENCE</scope>
    <source>
        <strain evidence="1">CONS3730D10UFb2</strain>
    </source>
</reference>
<gene>
    <name evidence="1" type="ORF">C5S46_07680</name>
</gene>
<proteinExistence type="predicted"/>
<organism evidence="1 2">
    <name type="scientific">Candidatus Methanomarinus sp</name>
    <dbReference type="NCBI Taxonomy" id="3386244"/>
    <lineage>
        <taxon>Archaea</taxon>
        <taxon>Methanobacteriati</taxon>
        <taxon>Methanobacteriota</taxon>
        <taxon>Stenosarchaea group</taxon>
        <taxon>Methanomicrobia</taxon>
        <taxon>Methanosarcinales</taxon>
        <taxon>ANME-2 cluster</taxon>
        <taxon>Candidatus Methanocomedenaceae</taxon>
        <taxon>Candidatus Methanomarinus</taxon>
    </lineage>
</organism>
<sequence>MGASILAGAAIALAVKDVLADAVAGVFLLLDRHFNIGDNIKTMGYSGEIFDVTLRKTRIKIDDGTIVILPNGKIDSSGWVLHKNNIEN</sequence>
<evidence type="ECO:0000313" key="2">
    <source>
        <dbReference type="Proteomes" id="UP000315423"/>
    </source>
</evidence>
<comment type="caution">
    <text evidence="1">The sequence shown here is derived from an EMBL/GenBank/DDBJ whole genome shotgun (WGS) entry which is preliminary data.</text>
</comment>
<evidence type="ECO:0000313" key="1">
    <source>
        <dbReference type="EMBL" id="TKY91090.1"/>
    </source>
</evidence>
<dbReference type="Proteomes" id="UP000315423">
    <property type="component" value="Unassembled WGS sequence"/>
</dbReference>
<accession>A0AC61S8S9</accession>
<name>A0AC61S8S9_9EURY</name>
<protein>
    <submittedName>
        <fullName evidence="1">Mechanosensitive ion channel family protein</fullName>
    </submittedName>
</protein>